<keyword evidence="16" id="KW-1185">Reference proteome</keyword>
<accession>A0AAD7TGQ0</accession>
<dbReference type="EMBL" id="JAPEVG010000648">
    <property type="protein sequence ID" value="KAJ8456664.1"/>
    <property type="molecule type" value="Genomic_DNA"/>
</dbReference>
<dbReference type="Gene3D" id="1.10.630.10">
    <property type="entry name" value="Cytochrome P450"/>
    <property type="match status" value="2"/>
</dbReference>
<evidence type="ECO:0000256" key="2">
    <source>
        <dbReference type="ARBA" id="ARBA00004167"/>
    </source>
</evidence>
<evidence type="ECO:0000256" key="1">
    <source>
        <dbReference type="ARBA" id="ARBA00001971"/>
    </source>
</evidence>
<evidence type="ECO:0000256" key="5">
    <source>
        <dbReference type="ARBA" id="ARBA00022617"/>
    </source>
</evidence>
<evidence type="ECO:0000256" key="13">
    <source>
        <dbReference type="SAM" id="MobiDB-lite"/>
    </source>
</evidence>
<evidence type="ECO:0000256" key="10">
    <source>
        <dbReference type="ARBA" id="ARBA00023004"/>
    </source>
</evidence>
<comment type="similarity">
    <text evidence="4">Belongs to the cytochrome P450 family.</text>
</comment>
<dbReference type="PANTHER" id="PTHR46300:SF7">
    <property type="entry name" value="P450, PUTATIVE (EUROFUNG)-RELATED"/>
    <property type="match status" value="1"/>
</dbReference>
<comment type="cofactor">
    <cofactor evidence="1">
        <name>heme</name>
        <dbReference type="ChEBI" id="CHEBI:30413"/>
    </cofactor>
</comment>
<keyword evidence="8" id="KW-1133">Transmembrane helix</keyword>
<feature type="region of interest" description="Disordered" evidence="13">
    <location>
        <begin position="844"/>
        <end position="869"/>
    </location>
</feature>
<dbReference type="GO" id="GO:0004497">
    <property type="term" value="F:monooxygenase activity"/>
    <property type="evidence" value="ECO:0007669"/>
    <property type="project" value="UniProtKB-KW"/>
</dbReference>
<dbReference type="GO" id="GO:0016020">
    <property type="term" value="C:membrane"/>
    <property type="evidence" value="ECO:0007669"/>
    <property type="project" value="UniProtKB-SubCell"/>
</dbReference>
<keyword evidence="12" id="KW-0472">Membrane</keyword>
<reference evidence="15" key="1">
    <citation type="submission" date="2022-11" db="EMBL/GenBank/DDBJ databases">
        <title>Genome Sequence of Cubamyces cubensis.</title>
        <authorList>
            <person name="Buettner E."/>
        </authorList>
    </citation>
    <scope>NUCLEOTIDE SEQUENCE</scope>
    <source>
        <strain evidence="15">MPL-01</strain>
    </source>
</reference>
<evidence type="ECO:0000256" key="6">
    <source>
        <dbReference type="ARBA" id="ARBA00022692"/>
    </source>
</evidence>
<dbReference type="PRINTS" id="PR00463">
    <property type="entry name" value="EP450I"/>
</dbReference>
<dbReference type="InterPro" id="IPR002401">
    <property type="entry name" value="Cyt_P450_E_grp-I"/>
</dbReference>
<dbReference type="GO" id="GO:0016705">
    <property type="term" value="F:oxidoreductase activity, acting on paired donors, with incorporation or reduction of molecular oxygen"/>
    <property type="evidence" value="ECO:0007669"/>
    <property type="project" value="InterPro"/>
</dbReference>
<feature type="compositionally biased region" description="Polar residues" evidence="13">
    <location>
        <begin position="846"/>
        <end position="855"/>
    </location>
</feature>
<feature type="domain" description="Heterokaryon incompatibility" evidence="14">
    <location>
        <begin position="811"/>
        <end position="976"/>
    </location>
</feature>
<dbReference type="SUPFAM" id="SSF48264">
    <property type="entry name" value="Cytochrome P450"/>
    <property type="match status" value="2"/>
</dbReference>
<comment type="pathway">
    <text evidence="3">Secondary metabolite biosynthesis.</text>
</comment>
<dbReference type="Pfam" id="PF00067">
    <property type="entry name" value="p450"/>
    <property type="match status" value="2"/>
</dbReference>
<evidence type="ECO:0000256" key="8">
    <source>
        <dbReference type="ARBA" id="ARBA00022989"/>
    </source>
</evidence>
<dbReference type="InterPro" id="IPR050364">
    <property type="entry name" value="Cytochrome_P450_fung"/>
</dbReference>
<dbReference type="PANTHER" id="PTHR46300">
    <property type="entry name" value="P450, PUTATIVE (EUROFUNG)-RELATED-RELATED"/>
    <property type="match status" value="1"/>
</dbReference>
<dbReference type="Pfam" id="PF06985">
    <property type="entry name" value="HET"/>
    <property type="match status" value="1"/>
</dbReference>
<keyword evidence="7" id="KW-0479">Metal-binding</keyword>
<keyword evidence="6" id="KW-0812">Transmembrane</keyword>
<gene>
    <name evidence="15" type="ORF">ONZ51_g11987</name>
</gene>
<dbReference type="Pfam" id="PF14223">
    <property type="entry name" value="Retrotran_gag_2"/>
    <property type="match status" value="1"/>
</dbReference>
<name>A0AAD7TGQ0_9APHY</name>
<evidence type="ECO:0000256" key="7">
    <source>
        <dbReference type="ARBA" id="ARBA00022723"/>
    </source>
</evidence>
<keyword evidence="9" id="KW-0560">Oxidoreductase</keyword>
<sequence>MQESFARKALARFLEPTSDVKAVIHYAFAGAILKVVYGVEVEDEKDPRVTALDEAFDGVREITAPVQFMLEMLPFLSRLPKWTPNLGALIAKLDRSKAAHQRVAIEQYNHTKNRVAGGEDNSSTVSKLLATVARSGSPYDEETTVIPIAAVAAEAGADTTSSTAEGFFLAMSLYPEIQKKARAELDAVVGPDRLPTFSDRENLVYVNAILKEALRWHNVAPLGVVHMTTKDAELRGRFIPAGTIIAPNMWACMHNPEVYPEPDTFNPDRFIRDGRLRNDVLDPASIIFGFEACRKCPGRHFADAMLYIIVATALHVFDISPPLDEHCRPINVRFEQSHGFISAPTDVRARRRGLSLPPGLKRWPLFGNLFNAPSSWKPWLGYRKLTAQYGDIVYLEVLGRPMVVLGSPGIISEFLEKRSAITSDRPDSPLFSLVGQQDNIGMQRYGSKWRRLRRAFWQYFHSGVVPTYQPQQESLVRKALARFLEQTSDVKEVIHYAFGSAILKLVYDIDAEDERDWRVTALDAAFNGVHAITAPVQFLFEMLPFLSRLPTWTPKLGTFIKRMSDSRAAHRRIVTELNDYAKIRAASGEDDSSIVCKLLSRAAISGYELDEEEEEMVIPAVAAVAAEGGADTTSSTAEGFFLAMALHPEVQKKARVELDAVVGPGRLPDFNDRKNLVYVNAVVQEALRWHTVLPLGMIHMTTEDSELRGQFIPAGTLTIANVWACMHNPDLYPEPDVFNPDRFVRDGKLRDDVLNPTSIIFGFGRRPSLDEDGRPISINYEQSHGFISMPRFLDTKTGQFVWVSDPKGVRYAILSHTWYTSSEGGEQIYEDILRVQAAAAAEEQGISGSNASQPSDEALPGTRPSLPSILHRPELSEKIRGFCTYAQEAGYDLAWADMCCIDKSSSAELSEAINSMFEWYRLANVCYVYLADVSYTSESDESDEEFSIHTLEENFGRIRKEFRESRWHTRGWTLQELLAPRRVVFLSRTWSVLGNKLGVARILEEITGVDASILTGRAELASASVAQRMSWAAHRETTRVEDRAYSLISKSVDRIYTAVRLYEQGKAQHGPLDMDRRRAREKELINSKSSAALPATPREKPRGLLRKRPNHPTCARPPPHFDRALPSSPLRRLLRALPSSPPPSRLRCVLPLSPPRCVFGSALLAPHFPFSCPVYLAVYSLTRCYEPWLMLGSAPGKAAILMLPAQLSWLMPKPVPGKAWLMRTQRYLDIALMGLDVAEHNSLNAIMSNSLTQLIPVFDGSNYPQWVDLMKAYLQQQEVWLVVEPPEGIVAPTLEEDGRNRSEVVAWNQMMMKAMGCIRLRLSTEVSNLVKDKGTPKELWNALKDFYGTTSSMGAYSFYKAASSATSTN</sequence>
<evidence type="ECO:0000256" key="12">
    <source>
        <dbReference type="ARBA" id="ARBA00023136"/>
    </source>
</evidence>
<dbReference type="GO" id="GO:0020037">
    <property type="term" value="F:heme binding"/>
    <property type="evidence" value="ECO:0007669"/>
    <property type="project" value="InterPro"/>
</dbReference>
<organism evidence="15 16">
    <name type="scientific">Trametes cubensis</name>
    <dbReference type="NCBI Taxonomy" id="1111947"/>
    <lineage>
        <taxon>Eukaryota</taxon>
        <taxon>Fungi</taxon>
        <taxon>Dikarya</taxon>
        <taxon>Basidiomycota</taxon>
        <taxon>Agaricomycotina</taxon>
        <taxon>Agaricomycetes</taxon>
        <taxon>Polyporales</taxon>
        <taxon>Polyporaceae</taxon>
        <taxon>Trametes</taxon>
    </lineage>
</organism>
<comment type="subcellular location">
    <subcellularLocation>
        <location evidence="2">Membrane</location>
        <topology evidence="2">Single-pass membrane protein</topology>
    </subcellularLocation>
</comment>
<evidence type="ECO:0000256" key="3">
    <source>
        <dbReference type="ARBA" id="ARBA00005179"/>
    </source>
</evidence>
<protein>
    <recommendedName>
        <fullName evidence="14">Heterokaryon incompatibility domain-containing protein</fullName>
    </recommendedName>
</protein>
<evidence type="ECO:0000256" key="11">
    <source>
        <dbReference type="ARBA" id="ARBA00023033"/>
    </source>
</evidence>
<feature type="region of interest" description="Disordered" evidence="13">
    <location>
        <begin position="1084"/>
        <end position="1124"/>
    </location>
</feature>
<proteinExistence type="inferred from homology"/>
<evidence type="ECO:0000313" key="16">
    <source>
        <dbReference type="Proteomes" id="UP001215151"/>
    </source>
</evidence>
<evidence type="ECO:0000313" key="15">
    <source>
        <dbReference type="EMBL" id="KAJ8456664.1"/>
    </source>
</evidence>
<dbReference type="Proteomes" id="UP001215151">
    <property type="component" value="Unassembled WGS sequence"/>
</dbReference>
<dbReference type="InterPro" id="IPR010730">
    <property type="entry name" value="HET"/>
</dbReference>
<comment type="caution">
    <text evidence="15">The sequence shown here is derived from an EMBL/GenBank/DDBJ whole genome shotgun (WGS) entry which is preliminary data.</text>
</comment>
<evidence type="ECO:0000256" key="4">
    <source>
        <dbReference type="ARBA" id="ARBA00010617"/>
    </source>
</evidence>
<keyword evidence="11" id="KW-0503">Monooxygenase</keyword>
<keyword evidence="10" id="KW-0408">Iron</keyword>
<dbReference type="InterPro" id="IPR001128">
    <property type="entry name" value="Cyt_P450"/>
</dbReference>
<keyword evidence="5" id="KW-0349">Heme</keyword>
<dbReference type="GO" id="GO:0005506">
    <property type="term" value="F:iron ion binding"/>
    <property type="evidence" value="ECO:0007669"/>
    <property type="project" value="InterPro"/>
</dbReference>
<dbReference type="InterPro" id="IPR036396">
    <property type="entry name" value="Cyt_P450_sf"/>
</dbReference>
<evidence type="ECO:0000256" key="9">
    <source>
        <dbReference type="ARBA" id="ARBA00023002"/>
    </source>
</evidence>
<evidence type="ECO:0000259" key="14">
    <source>
        <dbReference type="Pfam" id="PF06985"/>
    </source>
</evidence>